<keyword evidence="1" id="KW-0560">Oxidoreductase</keyword>
<feature type="domain" description="Gfo/Idh/MocA-like oxidoreductase N-terminal" evidence="3">
    <location>
        <begin position="2"/>
        <end position="105"/>
    </location>
</feature>
<dbReference type="GO" id="GO:0000166">
    <property type="term" value="F:nucleotide binding"/>
    <property type="evidence" value="ECO:0007669"/>
    <property type="project" value="InterPro"/>
</dbReference>
<dbReference type="GO" id="GO:0006694">
    <property type="term" value="P:steroid biosynthetic process"/>
    <property type="evidence" value="ECO:0007669"/>
    <property type="project" value="InterPro"/>
</dbReference>
<dbReference type="Pfam" id="PF22725">
    <property type="entry name" value="GFO_IDH_MocA_C3"/>
    <property type="match status" value="1"/>
</dbReference>
<evidence type="ECO:0000259" key="4">
    <source>
        <dbReference type="Pfam" id="PF22725"/>
    </source>
</evidence>
<evidence type="ECO:0000259" key="3">
    <source>
        <dbReference type="Pfam" id="PF01408"/>
    </source>
</evidence>
<dbReference type="Pfam" id="PF01073">
    <property type="entry name" value="3Beta_HSD"/>
    <property type="match status" value="1"/>
</dbReference>
<dbReference type="InterPro" id="IPR050425">
    <property type="entry name" value="NAD(P)_dehydrat-like"/>
</dbReference>
<dbReference type="Proteomes" id="UP000219452">
    <property type="component" value="Unassembled WGS sequence"/>
</dbReference>
<name>A0A286FE02_9BACT</name>
<feature type="domain" description="GFO/IDH/MocA-like oxidoreductase" evidence="4">
    <location>
        <begin position="128"/>
        <end position="237"/>
    </location>
</feature>
<keyword evidence="6" id="KW-1185">Reference proteome</keyword>
<accession>A0A286FE02</accession>
<protein>
    <submittedName>
        <fullName evidence="5">Predicted dehydrogenase</fullName>
    </submittedName>
</protein>
<dbReference type="GO" id="GO:0016616">
    <property type="term" value="F:oxidoreductase activity, acting on the CH-OH group of donors, NAD or NADP as acceptor"/>
    <property type="evidence" value="ECO:0007669"/>
    <property type="project" value="InterPro"/>
</dbReference>
<proteinExistence type="predicted"/>
<dbReference type="InterPro" id="IPR002225">
    <property type="entry name" value="3Beta_OHSteriod_DH/Estase"/>
</dbReference>
<evidence type="ECO:0000313" key="6">
    <source>
        <dbReference type="Proteomes" id="UP000219452"/>
    </source>
</evidence>
<evidence type="ECO:0000256" key="1">
    <source>
        <dbReference type="ARBA" id="ARBA00023002"/>
    </source>
</evidence>
<dbReference type="OrthoDB" id="9815825at2"/>
<dbReference type="Pfam" id="PF01408">
    <property type="entry name" value="GFO_IDH_MocA"/>
    <property type="match status" value="1"/>
</dbReference>
<dbReference type="PANTHER" id="PTHR10366:SF564">
    <property type="entry name" value="STEROL-4-ALPHA-CARBOXYLATE 3-DEHYDROGENASE, DECARBOXYLATING"/>
    <property type="match status" value="1"/>
</dbReference>
<organism evidence="5 6">
    <name type="scientific">Spirosoma fluviale</name>
    <dbReference type="NCBI Taxonomy" id="1597977"/>
    <lineage>
        <taxon>Bacteria</taxon>
        <taxon>Pseudomonadati</taxon>
        <taxon>Bacteroidota</taxon>
        <taxon>Cytophagia</taxon>
        <taxon>Cytophagales</taxon>
        <taxon>Cytophagaceae</taxon>
        <taxon>Spirosoma</taxon>
    </lineage>
</organism>
<dbReference type="RefSeq" id="WP_097125325.1">
    <property type="nucleotide sequence ID" value="NZ_OCNH01000001.1"/>
</dbReference>
<gene>
    <name evidence="5" type="ORF">SAMN06269250_1715</name>
</gene>
<dbReference type="PANTHER" id="PTHR10366">
    <property type="entry name" value="NAD DEPENDENT EPIMERASE/DEHYDRATASE"/>
    <property type="match status" value="1"/>
</dbReference>
<dbReference type="Gene3D" id="3.30.360.10">
    <property type="entry name" value="Dihydrodipicolinate Reductase, domain 2"/>
    <property type="match status" value="1"/>
</dbReference>
<dbReference type="SUPFAM" id="SSF55347">
    <property type="entry name" value="Glyceraldehyde-3-phosphate dehydrogenase-like, C-terminal domain"/>
    <property type="match status" value="1"/>
</dbReference>
<dbReference type="Gene3D" id="3.40.50.720">
    <property type="entry name" value="NAD(P)-binding Rossmann-like Domain"/>
    <property type="match status" value="2"/>
</dbReference>
<dbReference type="InterPro" id="IPR036291">
    <property type="entry name" value="NAD(P)-bd_dom_sf"/>
</dbReference>
<evidence type="ECO:0000259" key="2">
    <source>
        <dbReference type="Pfam" id="PF01073"/>
    </source>
</evidence>
<reference evidence="6" key="1">
    <citation type="submission" date="2017-09" db="EMBL/GenBank/DDBJ databases">
        <authorList>
            <person name="Varghese N."/>
            <person name="Submissions S."/>
        </authorList>
    </citation>
    <scope>NUCLEOTIDE SEQUENCE [LARGE SCALE GENOMIC DNA]</scope>
    <source>
        <strain evidence="6">DSM 29961</strain>
    </source>
</reference>
<feature type="domain" description="3-beta hydroxysteroid dehydrogenase/isomerase" evidence="2">
    <location>
        <begin position="329"/>
        <end position="577"/>
    </location>
</feature>
<dbReference type="AlphaFoldDB" id="A0A286FE02"/>
<sequence>MKLFIIGGGAVSESTHIPAAINIIGAENVLIAEPDNIQSQKIATKFGLQNFVVDYKEVLDKVDAVIIATPPHLHNAILADCIKANLPVLCEKPLSPDSKESKAVLSKNNNGLILGVCHTYRLFSNRLKVRELIKSGFFGNQINIDIQEGFPAGWPTVSGYCFRKELVPGGVLFDAGVHSLDFILWCLGEPININYEDDKMGGLESNAKINLQFQSGSADLRISRTCELSNKIIVSGNGNIIELEIYEMNKLLINGVNIIADTNRLLDWTNIGECQIKDFIDATQNKSKISCTIEEGLRVVEVIEKCYSLKQAKQVVPEPIGNYKAKKVLVTGGTGFIGSLLAERLYIHEGADVRVMVHNWPKAAYISRFDIELVKADITNYENVDKAVEGCDYVFHCIGLGGDQAMKINADGTENIVRACVKYNVKRIVYLSSVVVHGDKISDGMTAEAPFVSYGDGYADSKIEAENRYWKLTKEGKLEASVIRPTFVWGPMSEWFTVEIIKQMKNNRFYWVDNGSGSCNAVYVENVVDLALICGQHPKAIGESFLITDDEKTNWKSFYRQYAEMLNIDSDAFLSIPLKDGYYRKLLKYCQKALTNIISDLWSKVLATEQSNPFYSKWLLRAPRKVFKIILKNIQERLPEKSESEMAIYNFQGFIDITKTKQQLDYTPHYSISKGMERTKNWLADQSFLIK</sequence>
<dbReference type="SUPFAM" id="SSF51735">
    <property type="entry name" value="NAD(P)-binding Rossmann-fold domains"/>
    <property type="match status" value="2"/>
</dbReference>
<dbReference type="EMBL" id="OCNH01000001">
    <property type="protein sequence ID" value="SOD81219.1"/>
    <property type="molecule type" value="Genomic_DNA"/>
</dbReference>
<dbReference type="InterPro" id="IPR000683">
    <property type="entry name" value="Gfo/Idh/MocA-like_OxRdtase_N"/>
</dbReference>
<evidence type="ECO:0000313" key="5">
    <source>
        <dbReference type="EMBL" id="SOD81219.1"/>
    </source>
</evidence>
<dbReference type="InterPro" id="IPR055170">
    <property type="entry name" value="GFO_IDH_MocA-like_dom"/>
</dbReference>